<protein>
    <submittedName>
        <fullName evidence="2">Uncharacterized protein</fullName>
    </submittedName>
</protein>
<dbReference type="Proteomes" id="UP000305948">
    <property type="component" value="Unassembled WGS sequence"/>
</dbReference>
<name>A0A5C3NFM5_9AGAM</name>
<evidence type="ECO:0000313" key="2">
    <source>
        <dbReference type="EMBL" id="TFK56153.1"/>
    </source>
</evidence>
<sequence length="186" mass="20413">MSGDTTAHHSFTVAAHRRRITASTRPPMRSHPPPSHFIPPASDTGHDANRIFRLFVLIGRSITTAVIMTLVNSHSSPRTEILSPYNGQEIRRTSNGIHTVEPGMSRIRRARTEISVTCIRWVRRTRGSKLSISTPIVVQSTIAIAHQQPRISGLTVPVNAYSSWGDSGVSAASNLYVKVSSVNKEL</sequence>
<evidence type="ECO:0000313" key="3">
    <source>
        <dbReference type="Proteomes" id="UP000305948"/>
    </source>
</evidence>
<feature type="region of interest" description="Disordered" evidence="1">
    <location>
        <begin position="1"/>
        <end position="42"/>
    </location>
</feature>
<dbReference type="EMBL" id="ML213504">
    <property type="protein sequence ID" value="TFK56153.1"/>
    <property type="molecule type" value="Genomic_DNA"/>
</dbReference>
<gene>
    <name evidence="2" type="ORF">OE88DRAFT_715037</name>
</gene>
<reference evidence="2 3" key="1">
    <citation type="journal article" date="2019" name="Nat. Ecol. Evol.">
        <title>Megaphylogeny resolves global patterns of mushroom evolution.</title>
        <authorList>
            <person name="Varga T."/>
            <person name="Krizsan K."/>
            <person name="Foldi C."/>
            <person name="Dima B."/>
            <person name="Sanchez-Garcia M."/>
            <person name="Sanchez-Ramirez S."/>
            <person name="Szollosi G.J."/>
            <person name="Szarkandi J.G."/>
            <person name="Papp V."/>
            <person name="Albert L."/>
            <person name="Andreopoulos W."/>
            <person name="Angelini C."/>
            <person name="Antonin V."/>
            <person name="Barry K.W."/>
            <person name="Bougher N.L."/>
            <person name="Buchanan P."/>
            <person name="Buyck B."/>
            <person name="Bense V."/>
            <person name="Catcheside P."/>
            <person name="Chovatia M."/>
            <person name="Cooper J."/>
            <person name="Damon W."/>
            <person name="Desjardin D."/>
            <person name="Finy P."/>
            <person name="Geml J."/>
            <person name="Haridas S."/>
            <person name="Hughes K."/>
            <person name="Justo A."/>
            <person name="Karasinski D."/>
            <person name="Kautmanova I."/>
            <person name="Kiss B."/>
            <person name="Kocsube S."/>
            <person name="Kotiranta H."/>
            <person name="LaButti K.M."/>
            <person name="Lechner B.E."/>
            <person name="Liimatainen K."/>
            <person name="Lipzen A."/>
            <person name="Lukacs Z."/>
            <person name="Mihaltcheva S."/>
            <person name="Morgado L.N."/>
            <person name="Niskanen T."/>
            <person name="Noordeloos M.E."/>
            <person name="Ohm R.A."/>
            <person name="Ortiz-Santana B."/>
            <person name="Ovrebo C."/>
            <person name="Racz N."/>
            <person name="Riley R."/>
            <person name="Savchenko A."/>
            <person name="Shiryaev A."/>
            <person name="Soop K."/>
            <person name="Spirin V."/>
            <person name="Szebenyi C."/>
            <person name="Tomsovsky M."/>
            <person name="Tulloss R.E."/>
            <person name="Uehling J."/>
            <person name="Grigoriev I.V."/>
            <person name="Vagvolgyi C."/>
            <person name="Papp T."/>
            <person name="Martin F.M."/>
            <person name="Miettinen O."/>
            <person name="Hibbett D.S."/>
            <person name="Nagy L.G."/>
        </authorList>
    </citation>
    <scope>NUCLEOTIDE SEQUENCE [LARGE SCALE GENOMIC DNA]</scope>
    <source>
        <strain evidence="2 3">OMC1185</strain>
    </source>
</reference>
<accession>A0A5C3NFM5</accession>
<dbReference type="AlphaFoldDB" id="A0A5C3NFM5"/>
<organism evidence="2 3">
    <name type="scientific">Heliocybe sulcata</name>
    <dbReference type="NCBI Taxonomy" id="5364"/>
    <lineage>
        <taxon>Eukaryota</taxon>
        <taxon>Fungi</taxon>
        <taxon>Dikarya</taxon>
        <taxon>Basidiomycota</taxon>
        <taxon>Agaricomycotina</taxon>
        <taxon>Agaricomycetes</taxon>
        <taxon>Gloeophyllales</taxon>
        <taxon>Gloeophyllaceae</taxon>
        <taxon>Heliocybe</taxon>
    </lineage>
</organism>
<proteinExistence type="predicted"/>
<keyword evidence="3" id="KW-1185">Reference proteome</keyword>
<evidence type="ECO:0000256" key="1">
    <source>
        <dbReference type="SAM" id="MobiDB-lite"/>
    </source>
</evidence>